<dbReference type="EMBL" id="JANJYJ010000008">
    <property type="protein sequence ID" value="KAK3193489.1"/>
    <property type="molecule type" value="Genomic_DNA"/>
</dbReference>
<protein>
    <recommendedName>
        <fullName evidence="3">RNase H type-1 domain-containing protein</fullName>
    </recommendedName>
</protein>
<evidence type="ECO:0000313" key="1">
    <source>
        <dbReference type="EMBL" id="KAK3193489.1"/>
    </source>
</evidence>
<dbReference type="AlphaFoldDB" id="A0AAE0DXR0"/>
<proteinExistence type="predicted"/>
<gene>
    <name evidence="1" type="ORF">Dsin_024799</name>
</gene>
<sequence>MDNLLILRCFGLRGRPTKSSVIKSKIWSLPALDWIKLNTDGAALSSLGTGGCGGVFCNCRFFVNGCFAIPLGQIFAFEAELLAASMYINFA</sequence>
<organism evidence="1 2">
    <name type="scientific">Dipteronia sinensis</name>
    <dbReference type="NCBI Taxonomy" id="43782"/>
    <lineage>
        <taxon>Eukaryota</taxon>
        <taxon>Viridiplantae</taxon>
        <taxon>Streptophyta</taxon>
        <taxon>Embryophyta</taxon>
        <taxon>Tracheophyta</taxon>
        <taxon>Spermatophyta</taxon>
        <taxon>Magnoliopsida</taxon>
        <taxon>eudicotyledons</taxon>
        <taxon>Gunneridae</taxon>
        <taxon>Pentapetalae</taxon>
        <taxon>rosids</taxon>
        <taxon>malvids</taxon>
        <taxon>Sapindales</taxon>
        <taxon>Sapindaceae</taxon>
        <taxon>Hippocastanoideae</taxon>
        <taxon>Acereae</taxon>
        <taxon>Dipteronia</taxon>
    </lineage>
</organism>
<reference evidence="1" key="1">
    <citation type="journal article" date="2023" name="Plant J.">
        <title>Genome sequences and population genomics provide insights into the demographic history, inbreeding, and mutation load of two 'living fossil' tree species of Dipteronia.</title>
        <authorList>
            <person name="Feng Y."/>
            <person name="Comes H.P."/>
            <person name="Chen J."/>
            <person name="Zhu S."/>
            <person name="Lu R."/>
            <person name="Zhang X."/>
            <person name="Li P."/>
            <person name="Qiu J."/>
            <person name="Olsen K.M."/>
            <person name="Qiu Y."/>
        </authorList>
    </citation>
    <scope>NUCLEOTIDE SEQUENCE</scope>
    <source>
        <strain evidence="1">NBL</strain>
    </source>
</reference>
<keyword evidence="2" id="KW-1185">Reference proteome</keyword>
<name>A0AAE0DXR0_9ROSI</name>
<dbReference type="Proteomes" id="UP001281410">
    <property type="component" value="Unassembled WGS sequence"/>
</dbReference>
<evidence type="ECO:0000313" key="2">
    <source>
        <dbReference type="Proteomes" id="UP001281410"/>
    </source>
</evidence>
<evidence type="ECO:0008006" key="3">
    <source>
        <dbReference type="Google" id="ProtNLM"/>
    </source>
</evidence>
<accession>A0AAE0DXR0</accession>
<comment type="caution">
    <text evidence="1">The sequence shown here is derived from an EMBL/GenBank/DDBJ whole genome shotgun (WGS) entry which is preliminary data.</text>
</comment>